<dbReference type="InterPro" id="IPR011055">
    <property type="entry name" value="Dup_hybrid_motif"/>
</dbReference>
<dbReference type="InterPro" id="IPR016047">
    <property type="entry name" value="M23ase_b-sheet_dom"/>
</dbReference>
<dbReference type="EMBL" id="UINC01005273">
    <property type="protein sequence ID" value="SVA20251.1"/>
    <property type="molecule type" value="Genomic_DNA"/>
</dbReference>
<reference evidence="3" key="1">
    <citation type="submission" date="2018-05" db="EMBL/GenBank/DDBJ databases">
        <authorList>
            <person name="Lanie J.A."/>
            <person name="Ng W.-L."/>
            <person name="Kazmierczak K.M."/>
            <person name="Andrzejewski T.M."/>
            <person name="Davidsen T.M."/>
            <person name="Wayne K.J."/>
            <person name="Tettelin H."/>
            <person name="Glass J.I."/>
            <person name="Rusch D."/>
            <person name="Podicherti R."/>
            <person name="Tsui H.-C.T."/>
            <person name="Winkler M.E."/>
        </authorList>
    </citation>
    <scope>NUCLEOTIDE SEQUENCE</scope>
</reference>
<protein>
    <recommendedName>
        <fullName evidence="2">M23ase beta-sheet core domain-containing protein</fullName>
    </recommendedName>
</protein>
<keyword evidence="1" id="KW-0732">Signal</keyword>
<organism evidence="3">
    <name type="scientific">marine metagenome</name>
    <dbReference type="NCBI Taxonomy" id="408172"/>
    <lineage>
        <taxon>unclassified sequences</taxon>
        <taxon>metagenomes</taxon>
        <taxon>ecological metagenomes</taxon>
    </lineage>
</organism>
<dbReference type="SUPFAM" id="SSF51261">
    <property type="entry name" value="Duplicated hybrid motif"/>
    <property type="match status" value="1"/>
</dbReference>
<dbReference type="CDD" id="cd12797">
    <property type="entry name" value="M23_peptidase"/>
    <property type="match status" value="1"/>
</dbReference>
<gene>
    <name evidence="3" type="ORF">METZ01_LOCUS73105</name>
</gene>
<sequence length="751" mass="84772">MNRSILLPVILVGAILFSQELIWPTNAGHAYSSNFGEYRDDHFHMGLDIKTNGRTGYEVYAIENGFISRIVSNFDGYGKALYLKTISGHIAVYAHLDKFSPILEKVWKLQQSRSKSYMVNANYSSREFQVKKGDVIGYTGNTGSSFAPHLHFELRNSQNEPLDPLSNGLLRTDGVTPILNKLAFIPLSREALINSSPLTQIIPLFRDKSGIYLFADTLSTLGDFGLAIQAVDKREGAKNVYQFHRAELFINGKSVFKLVYDRIPYTQSSSAKTLIQFGIKRENLGEFQKLYRLPEHSRVAIHDTDDSGVLRLDPGYHQIEIKIRDAAGNEALAKGVLVGAFPISLTVDEIQRDEKVVTLAISPKRGGLPVRDATIYSFTPFGYPDLKLKNLHTQRVGKSLHVSLPLKDTENRIMQILCVNQIGAMASPVHWENYKTPASVIDLYPGLDISHTERGVFFQIKMDQYSSASAILKLSNDNTFQTYPLTQIQPTVFLSEMLPVQYLRDIKFVDVSLSHGGYSRETRFNFQPGIAEPGIKTVILSRDRNCSIQTVSRTVYAPTAVWIDKVNKHAPVDIGYHLSPVYQLQPFNHALQDSFLIGLRYEHQYSGHSKMGIYYYDRKEQQWIYTPTKNNPKRQILTTSLDQFDAVTIIQDLEHPKILKTIPAHGGHYKTEDITKIKIDVDDDLSGIEAKEASFSLTLDGQSVYFAYQPVIKQLSYTMDRTLQSGNHKFGVTVRDQVGNEIHKTILFSID</sequence>
<name>A0A381TXS7_9ZZZZ</name>
<dbReference type="AlphaFoldDB" id="A0A381TXS7"/>
<dbReference type="Gene3D" id="2.70.70.10">
    <property type="entry name" value="Glucose Permease (Domain IIA)"/>
    <property type="match status" value="1"/>
</dbReference>
<evidence type="ECO:0000313" key="3">
    <source>
        <dbReference type="EMBL" id="SVA20251.1"/>
    </source>
</evidence>
<evidence type="ECO:0000259" key="2">
    <source>
        <dbReference type="Pfam" id="PF01551"/>
    </source>
</evidence>
<dbReference type="GO" id="GO:0004222">
    <property type="term" value="F:metalloendopeptidase activity"/>
    <property type="evidence" value="ECO:0007669"/>
    <property type="project" value="TreeGrafter"/>
</dbReference>
<proteinExistence type="predicted"/>
<dbReference type="PANTHER" id="PTHR21666:SF289">
    <property type="entry name" value="L-ALA--D-GLU ENDOPEPTIDASE"/>
    <property type="match status" value="1"/>
</dbReference>
<evidence type="ECO:0000256" key="1">
    <source>
        <dbReference type="ARBA" id="ARBA00022729"/>
    </source>
</evidence>
<feature type="domain" description="M23ase beta-sheet core" evidence="2">
    <location>
        <begin position="124"/>
        <end position="164"/>
    </location>
</feature>
<dbReference type="InterPro" id="IPR050570">
    <property type="entry name" value="Cell_wall_metabolism_enzyme"/>
</dbReference>
<dbReference type="PANTHER" id="PTHR21666">
    <property type="entry name" value="PEPTIDASE-RELATED"/>
    <property type="match status" value="1"/>
</dbReference>
<accession>A0A381TXS7</accession>
<dbReference type="Pfam" id="PF01551">
    <property type="entry name" value="Peptidase_M23"/>
    <property type="match status" value="1"/>
</dbReference>